<feature type="region of interest" description="Disordered" evidence="1">
    <location>
        <begin position="71"/>
        <end position="120"/>
    </location>
</feature>
<feature type="region of interest" description="Disordered" evidence="1">
    <location>
        <begin position="1"/>
        <end position="31"/>
    </location>
</feature>
<comment type="caution">
    <text evidence="2">The sequence shown here is derived from an EMBL/GenBank/DDBJ whole genome shotgun (WGS) entry which is preliminary data.</text>
</comment>
<evidence type="ECO:0000313" key="2">
    <source>
        <dbReference type="EMBL" id="KKL14039.1"/>
    </source>
</evidence>
<feature type="compositionally biased region" description="Basic and acidic residues" evidence="1">
    <location>
        <begin position="1"/>
        <end position="14"/>
    </location>
</feature>
<feature type="non-terminal residue" evidence="2">
    <location>
        <position position="1"/>
    </location>
</feature>
<accession>A0A0F9AWR9</accession>
<reference evidence="2" key="1">
    <citation type="journal article" date="2015" name="Nature">
        <title>Complex archaea that bridge the gap between prokaryotes and eukaryotes.</title>
        <authorList>
            <person name="Spang A."/>
            <person name="Saw J.H."/>
            <person name="Jorgensen S.L."/>
            <person name="Zaremba-Niedzwiedzka K."/>
            <person name="Martijn J."/>
            <person name="Lind A.E."/>
            <person name="van Eijk R."/>
            <person name="Schleper C."/>
            <person name="Guy L."/>
            <person name="Ettema T.J."/>
        </authorList>
    </citation>
    <scope>NUCLEOTIDE SEQUENCE</scope>
</reference>
<dbReference type="EMBL" id="LAZR01040620">
    <property type="protein sequence ID" value="KKL14039.1"/>
    <property type="molecule type" value="Genomic_DNA"/>
</dbReference>
<gene>
    <name evidence="2" type="ORF">LCGC14_2519760</name>
</gene>
<feature type="compositionally biased region" description="Basic and acidic residues" evidence="1">
    <location>
        <begin position="71"/>
        <end position="85"/>
    </location>
</feature>
<sequence length="120" mass="13042">GQVKDLGEEFKEALGEGAGRSLTPGSSQVAKRDEIAQQMTIQLAGYKAMGMEPPPREQVFDSAVKVVLPKERTRSTRRSLGEKLKTRSGQHLNRVSGNRTKQTMTPEEAAAAAIDKKFSG</sequence>
<organism evidence="2">
    <name type="scientific">marine sediment metagenome</name>
    <dbReference type="NCBI Taxonomy" id="412755"/>
    <lineage>
        <taxon>unclassified sequences</taxon>
        <taxon>metagenomes</taxon>
        <taxon>ecological metagenomes</taxon>
    </lineage>
</organism>
<feature type="compositionally biased region" description="Polar residues" evidence="1">
    <location>
        <begin position="87"/>
        <end position="105"/>
    </location>
</feature>
<proteinExistence type="predicted"/>
<name>A0A0F9AWR9_9ZZZZ</name>
<dbReference type="AlphaFoldDB" id="A0A0F9AWR9"/>
<protein>
    <submittedName>
        <fullName evidence="2">Uncharacterized protein</fullName>
    </submittedName>
</protein>
<evidence type="ECO:0000256" key="1">
    <source>
        <dbReference type="SAM" id="MobiDB-lite"/>
    </source>
</evidence>